<evidence type="ECO:0000313" key="2">
    <source>
        <dbReference type="Proteomes" id="UP001207468"/>
    </source>
</evidence>
<keyword evidence="2" id="KW-1185">Reference proteome</keyword>
<organism evidence="1 2">
    <name type="scientific">Russula earlei</name>
    <dbReference type="NCBI Taxonomy" id="71964"/>
    <lineage>
        <taxon>Eukaryota</taxon>
        <taxon>Fungi</taxon>
        <taxon>Dikarya</taxon>
        <taxon>Basidiomycota</taxon>
        <taxon>Agaricomycotina</taxon>
        <taxon>Agaricomycetes</taxon>
        <taxon>Russulales</taxon>
        <taxon>Russulaceae</taxon>
        <taxon>Russula</taxon>
    </lineage>
</organism>
<dbReference type="Proteomes" id="UP001207468">
    <property type="component" value="Unassembled WGS sequence"/>
</dbReference>
<sequence>MHYYNHGAQFARRRDGDAIALRSPILEEFRTNRSRKWELCDIYGHIVEFSGDQHGSRFIQQKIETASSEEKQIIFDEIVPDNTLQLVQDVFGNYVIQKLFEHGTQVHKTILANAIEPHIAQLSVQMYACRVVQKAIEYILPEQQVAIVKELEPHVLKCVKDANGNHVVQKLIERVPAERLSFIPAFKGSVFELSTHPYGCRVLQRCFEHLGEEQTRPLMDELHKYIINLMQDQFGNYVVQYVLEYGKQHDRALVISKLRGQMLHMSRHKFASNVCEKALLTADSESRRALIQEMMTSKQDGVSPIATMMKDQYANYVLQRAVSVAEPEQKRELINRIKPQLVSMRRYSSAYSKHLLSSM</sequence>
<proteinExistence type="predicted"/>
<evidence type="ECO:0000313" key="1">
    <source>
        <dbReference type="EMBL" id="KAI9510902.1"/>
    </source>
</evidence>
<reference evidence="1" key="1">
    <citation type="submission" date="2021-03" db="EMBL/GenBank/DDBJ databases">
        <title>Evolutionary priming and transition to the ectomycorrhizal habit in an iconic lineage of mushroom-forming fungi: is preadaptation a requirement?</title>
        <authorList>
            <consortium name="DOE Joint Genome Institute"/>
            <person name="Looney B.P."/>
            <person name="Miyauchi S."/>
            <person name="Morin E."/>
            <person name="Drula E."/>
            <person name="Courty P.E."/>
            <person name="Chicoki N."/>
            <person name="Fauchery L."/>
            <person name="Kohler A."/>
            <person name="Kuo A."/>
            <person name="LaButti K."/>
            <person name="Pangilinan J."/>
            <person name="Lipzen A."/>
            <person name="Riley R."/>
            <person name="Andreopoulos W."/>
            <person name="He G."/>
            <person name="Johnson J."/>
            <person name="Barry K.W."/>
            <person name="Grigoriev I.V."/>
            <person name="Nagy L."/>
            <person name="Hibbett D."/>
            <person name="Henrissat B."/>
            <person name="Matheny P.B."/>
            <person name="Labbe J."/>
            <person name="Martin A.F."/>
        </authorList>
    </citation>
    <scope>NUCLEOTIDE SEQUENCE</scope>
    <source>
        <strain evidence="1">BPL698</strain>
    </source>
</reference>
<accession>A0ACC0UJ89</accession>
<name>A0ACC0UJ89_9AGAM</name>
<protein>
    <submittedName>
        <fullName evidence="1">Armadillo-type protein</fullName>
    </submittedName>
</protein>
<dbReference type="EMBL" id="JAGFNK010000032">
    <property type="protein sequence ID" value="KAI9510902.1"/>
    <property type="molecule type" value="Genomic_DNA"/>
</dbReference>
<gene>
    <name evidence="1" type="ORF">F5148DRAFT_1274581</name>
</gene>
<comment type="caution">
    <text evidence="1">The sequence shown here is derived from an EMBL/GenBank/DDBJ whole genome shotgun (WGS) entry which is preliminary data.</text>
</comment>